<feature type="domain" description="DUF8042" evidence="1">
    <location>
        <begin position="7"/>
        <end position="109"/>
    </location>
</feature>
<dbReference type="Pfam" id="PF26154">
    <property type="entry name" value="DUF8042"/>
    <property type="match status" value="1"/>
</dbReference>
<dbReference type="InterPro" id="IPR026838">
    <property type="entry name" value="YheC/D"/>
</dbReference>
<reference evidence="2 3" key="1">
    <citation type="submission" date="2014-11" db="EMBL/GenBank/DDBJ databases">
        <authorList>
            <person name="Urmite Genomes Urmite Genomes"/>
        </authorList>
    </citation>
    <scope>NUCLEOTIDE SEQUENCE [LARGE SCALE GENOMIC DNA]</scope>
    <source>
        <strain evidence="2 3">Oc5</strain>
    </source>
</reference>
<proteinExistence type="predicted"/>
<dbReference type="EMBL" id="CDGG01000001">
    <property type="protein sequence ID" value="CEI81028.1"/>
    <property type="molecule type" value="Genomic_DNA"/>
</dbReference>
<evidence type="ECO:0000259" key="1">
    <source>
        <dbReference type="Pfam" id="PF26154"/>
    </source>
</evidence>
<dbReference type="Pfam" id="PF14398">
    <property type="entry name" value="ATPgrasp_YheCD"/>
    <property type="match status" value="1"/>
</dbReference>
<dbReference type="InterPro" id="IPR058355">
    <property type="entry name" value="DUF8042"/>
</dbReference>
<protein>
    <submittedName>
        <fullName evidence="2">Endospore coat-associated protein YheD</fullName>
    </submittedName>
</protein>
<evidence type="ECO:0000313" key="3">
    <source>
        <dbReference type="Proteomes" id="UP000040453"/>
    </source>
</evidence>
<keyword evidence="3" id="KW-1185">Reference proteome</keyword>
<dbReference type="Gene3D" id="3.30.470.20">
    <property type="entry name" value="ATP-grasp fold, B domain"/>
    <property type="match status" value="1"/>
</dbReference>
<name>A0A0A1MD61_9BACI</name>
<dbReference type="RefSeq" id="WP_042529892.1">
    <property type="nucleotide sequence ID" value="NZ_CDGG01000001.1"/>
</dbReference>
<evidence type="ECO:0000313" key="2">
    <source>
        <dbReference type="EMBL" id="CEI81028.1"/>
    </source>
</evidence>
<sequence length="817" mass="95032">MTTINQKQVTQSLNIVNTIIEATEHFQGLAKEKEVNQSIFIFGSIVDGIQALTQYGYINSTHKNLAEKLEKNILLIAKNIENAKFAKILEITQFSFIPNLHKLKFLLEESSQESKEDKKLRIGVYGFRNPLNFYPKPRIDAMVEESEKQNTILYFFGDDDVNFSEETIHATFYQNGDKKQGYISFPDVINNTSTKKTHTGRKLHRRIPFTSYFFVGNKISLPERLLQTGNKYVRLLVPFQQCHSIEQIHTFLANNPKVVFKHLRANRGENIYFVTKKNQRYVLLDQKKETILTAEGFDKWLNNVILKEKNSYIIQKYIHTRTKNNEPYHIRAHVQKNADGDWQLTYIYPRIGNKKSNLSNISTEGRIENFQDFLIEQYGEKQGKKYTENILELSIDVAWNLDKLYGMAIDELGLDFAIDDKGRIWMHEANNGPQTAFHEEKRAVNTIAYAKYIYENGIVHSVSANSFQYKNQFNARTSNLSTRKDTNQIVLGLIVPSIQKTTPLQKALLEAAEDQNTDICLIRPSDIDFENMLVRGHFNEEDEWKPYISSYPDIIFDRLKAKENEGLQIIYEEFEDIPFINSWSNQILNVTSLYERLKEDNNLATLLPDYSRVKKVRDVFHWVNTYHLIKLTLEATREVMYVYQLPNNKFELLTRKGTKIFSEFQLKQHFQKNLSKKRVMVEAAPKHFPMQQFTLHLMKDLNSNNWNLVDMTYKNCNHPNELVHQKIVSALHPNVEVHNLDAIKDNLVNSSKRIADILQNVQSTSLLTELEVSFAIDAEQNVTISSVNTDHPAYLSNLKQYAKLVFELGKQLILLEK</sequence>
<dbReference type="OrthoDB" id="7869153at2"/>
<dbReference type="AlphaFoldDB" id="A0A0A1MD61"/>
<organism evidence="2 3">
    <name type="scientific">Oceanobacillus oncorhynchi</name>
    <dbReference type="NCBI Taxonomy" id="545501"/>
    <lineage>
        <taxon>Bacteria</taxon>
        <taxon>Bacillati</taxon>
        <taxon>Bacillota</taxon>
        <taxon>Bacilli</taxon>
        <taxon>Bacillales</taxon>
        <taxon>Bacillaceae</taxon>
        <taxon>Oceanobacillus</taxon>
    </lineage>
</organism>
<accession>A0A0A1MD61</accession>
<gene>
    <name evidence="2" type="primary">yheD_7</name>
    <name evidence="2" type="ORF">BN997_00844</name>
</gene>
<dbReference type="SUPFAM" id="SSF56059">
    <property type="entry name" value="Glutathione synthetase ATP-binding domain-like"/>
    <property type="match status" value="1"/>
</dbReference>
<dbReference type="STRING" id="545501.BN997_00844"/>
<dbReference type="Proteomes" id="UP000040453">
    <property type="component" value="Unassembled WGS sequence"/>
</dbReference>